<dbReference type="AlphaFoldDB" id="A0A835MCY3"/>
<dbReference type="Proteomes" id="UP000631114">
    <property type="component" value="Unassembled WGS sequence"/>
</dbReference>
<dbReference type="OrthoDB" id="162989at2759"/>
<dbReference type="EMBL" id="JADFTS010000002">
    <property type="protein sequence ID" value="KAF9619181.1"/>
    <property type="molecule type" value="Genomic_DNA"/>
</dbReference>
<evidence type="ECO:0000256" key="1">
    <source>
        <dbReference type="SAM" id="MobiDB-lite"/>
    </source>
</evidence>
<sequence length="322" mass="35946">METPSSLRRITRSQAKASMNNNNNNNITLSRKNEVHSRKRSVKIDRSALIDITNDSPICGLAMGSLETPSSLVKKRSQPKQTPGSGEALLREQVKNLLQKVEEEGGEVVKLSFKKGPFLGLNGIVNSPSGFLAPTPTNTPQFEVIEESEIHQEEMMVDELKHQGSLESEKSDVTRALSFDFYEKSDFSECSSVLTQGSVCEEKSTEEDDASVWSVQVNTSTRDEDEEEEIEEEDYNEEEEADYEEHDGEEGGLVDELCEGISKIFLQKKTLPDFEGKHIRFVYNSDGELKGEVVVNSVASPSVLRLKGMPVPEGKHLRFPEE</sequence>
<feature type="region of interest" description="Disordered" evidence="1">
    <location>
        <begin position="201"/>
        <end position="249"/>
    </location>
</feature>
<evidence type="ECO:0008006" key="4">
    <source>
        <dbReference type="Google" id="ProtNLM"/>
    </source>
</evidence>
<name>A0A835MCY3_9MAGN</name>
<gene>
    <name evidence="2" type="ORF">IFM89_005735</name>
</gene>
<protein>
    <recommendedName>
        <fullName evidence="4">Chalcone-flavanone isomerase family protein</fullName>
    </recommendedName>
</protein>
<reference evidence="2 3" key="1">
    <citation type="submission" date="2020-10" db="EMBL/GenBank/DDBJ databases">
        <title>The Coptis chinensis genome and diversification of protoberbering-type alkaloids.</title>
        <authorList>
            <person name="Wang B."/>
            <person name="Shu S."/>
            <person name="Song C."/>
            <person name="Liu Y."/>
        </authorList>
    </citation>
    <scope>NUCLEOTIDE SEQUENCE [LARGE SCALE GENOMIC DNA]</scope>
    <source>
        <strain evidence="2">HL-2020</strain>
        <tissue evidence="2">Leaf</tissue>
    </source>
</reference>
<evidence type="ECO:0000313" key="3">
    <source>
        <dbReference type="Proteomes" id="UP000631114"/>
    </source>
</evidence>
<keyword evidence="3" id="KW-1185">Reference proteome</keyword>
<evidence type="ECO:0000313" key="2">
    <source>
        <dbReference type="EMBL" id="KAF9619181.1"/>
    </source>
</evidence>
<accession>A0A835MCY3</accession>
<proteinExistence type="predicted"/>
<organism evidence="2 3">
    <name type="scientific">Coptis chinensis</name>
    <dbReference type="NCBI Taxonomy" id="261450"/>
    <lineage>
        <taxon>Eukaryota</taxon>
        <taxon>Viridiplantae</taxon>
        <taxon>Streptophyta</taxon>
        <taxon>Embryophyta</taxon>
        <taxon>Tracheophyta</taxon>
        <taxon>Spermatophyta</taxon>
        <taxon>Magnoliopsida</taxon>
        <taxon>Ranunculales</taxon>
        <taxon>Ranunculaceae</taxon>
        <taxon>Coptidoideae</taxon>
        <taxon>Coptis</taxon>
    </lineage>
</organism>
<dbReference type="PANTHER" id="PTHR47512:SF3">
    <property type="entry name" value="CHALCONE-FLAVONONE ISOMERASE FAMILY PROTEIN"/>
    <property type="match status" value="1"/>
</dbReference>
<comment type="caution">
    <text evidence="2">The sequence shown here is derived from an EMBL/GenBank/DDBJ whole genome shotgun (WGS) entry which is preliminary data.</text>
</comment>
<dbReference type="PANTHER" id="PTHR47512">
    <property type="entry name" value="EXPRESSED PROTEIN"/>
    <property type="match status" value="1"/>
</dbReference>
<feature type="compositionally biased region" description="Acidic residues" evidence="1">
    <location>
        <begin position="223"/>
        <end position="249"/>
    </location>
</feature>